<dbReference type="PANTHER" id="PTHR43833">
    <property type="entry name" value="POTASSIUM CHANNEL PROTEIN 2-RELATED-RELATED"/>
    <property type="match status" value="1"/>
</dbReference>
<dbReference type="eggNOG" id="COG0569">
    <property type="taxonomic scope" value="Bacteria"/>
</dbReference>
<feature type="domain" description="RCK C-terminal" evidence="6">
    <location>
        <begin position="136"/>
        <end position="215"/>
    </location>
</feature>
<dbReference type="SUPFAM" id="SSF116726">
    <property type="entry name" value="TrkA C-terminal domain-like"/>
    <property type="match status" value="1"/>
</dbReference>
<evidence type="ECO:0000259" key="6">
    <source>
        <dbReference type="PROSITE" id="PS51202"/>
    </source>
</evidence>
<protein>
    <recommendedName>
        <fullName evidence="1">Trk system potassium uptake protein TrkA</fullName>
    </recommendedName>
</protein>
<keyword evidence="3" id="KW-0630">Potassium</keyword>
<dbReference type="Proteomes" id="UP000196560">
    <property type="component" value="Unassembled WGS sequence"/>
</dbReference>
<organism evidence="7 8">
    <name type="scientific">Enorma massiliensis</name>
    <dbReference type="NCBI Taxonomy" id="1472761"/>
    <lineage>
        <taxon>Bacteria</taxon>
        <taxon>Bacillati</taxon>
        <taxon>Actinomycetota</taxon>
        <taxon>Coriobacteriia</taxon>
        <taxon>Coriobacteriales</taxon>
        <taxon>Coriobacteriaceae</taxon>
        <taxon>Enorma</taxon>
    </lineage>
</organism>
<dbReference type="GO" id="GO:0015079">
    <property type="term" value="F:potassium ion transmembrane transporter activity"/>
    <property type="evidence" value="ECO:0007669"/>
    <property type="project" value="InterPro"/>
</dbReference>
<name>A0A1Y3U3M1_9ACTN</name>
<dbReference type="AlphaFoldDB" id="A0A1Y3U3M1"/>
<evidence type="ECO:0000256" key="4">
    <source>
        <dbReference type="ARBA" id="ARBA00023027"/>
    </source>
</evidence>
<accession>A0A1Y3U3M1</accession>
<dbReference type="InterPro" id="IPR050721">
    <property type="entry name" value="Trk_Ktr_HKT_K-transport"/>
</dbReference>
<comment type="caution">
    <text evidence="7">The sequence shown here is derived from an EMBL/GenBank/DDBJ whole genome shotgun (WGS) entry which is preliminary data.</text>
</comment>
<evidence type="ECO:0000259" key="5">
    <source>
        <dbReference type="PROSITE" id="PS51201"/>
    </source>
</evidence>
<keyword evidence="2" id="KW-0406">Ion transport</keyword>
<evidence type="ECO:0000256" key="2">
    <source>
        <dbReference type="ARBA" id="ARBA00022538"/>
    </source>
</evidence>
<keyword evidence="8" id="KW-1185">Reference proteome</keyword>
<evidence type="ECO:0000256" key="1">
    <source>
        <dbReference type="ARBA" id="ARBA00017378"/>
    </source>
</evidence>
<dbReference type="STRING" id="1118060.GCA_000311845_00665"/>
<keyword evidence="2" id="KW-0813">Transport</keyword>
<keyword evidence="2" id="KW-0633">Potassium transport</keyword>
<dbReference type="InterPro" id="IPR003148">
    <property type="entry name" value="RCK_N"/>
</dbReference>
<dbReference type="Pfam" id="PF02080">
    <property type="entry name" value="TrkA_C"/>
    <property type="match status" value="1"/>
</dbReference>
<feature type="domain" description="RCK N-terminal" evidence="5">
    <location>
        <begin position="1"/>
        <end position="118"/>
    </location>
</feature>
<dbReference type="InterPro" id="IPR006037">
    <property type="entry name" value="RCK_C"/>
</dbReference>
<dbReference type="RefSeq" id="WP_087186180.1">
    <property type="nucleotide sequence ID" value="NZ_NFHO01000004.1"/>
</dbReference>
<dbReference type="Gene3D" id="3.30.70.1450">
    <property type="entry name" value="Regulator of K+ conductance, C-terminal domain"/>
    <property type="match status" value="1"/>
</dbReference>
<sequence>MNVIIVGMGFIGSGLAWKLARQGFSVTAVDQDQKALDALGESFPGKRVCGIGLDRDVLLRAGIDRTDAVVSCMRSDEANIVVAHVARSTFRVPRVIARLHDLTKADTYRRLNIQTVSPNAWGIARIGELLTYNHLDNVFEVGSGDVRLVRADVPALLDGATVREISALGEVQIVSVSHDNETFIPTQGTVLAAGDIIYAAVATSASRKFKQMLGITD</sequence>
<evidence type="ECO:0000256" key="3">
    <source>
        <dbReference type="ARBA" id="ARBA00022958"/>
    </source>
</evidence>
<evidence type="ECO:0000313" key="7">
    <source>
        <dbReference type="EMBL" id="OUN43374.1"/>
    </source>
</evidence>
<dbReference type="Pfam" id="PF02254">
    <property type="entry name" value="TrkA_N"/>
    <property type="match status" value="1"/>
</dbReference>
<dbReference type="PROSITE" id="PS51201">
    <property type="entry name" value="RCK_N"/>
    <property type="match status" value="1"/>
</dbReference>
<dbReference type="InterPro" id="IPR036291">
    <property type="entry name" value="NAD(P)-bd_dom_sf"/>
</dbReference>
<dbReference type="GO" id="GO:0005886">
    <property type="term" value="C:plasma membrane"/>
    <property type="evidence" value="ECO:0007669"/>
    <property type="project" value="InterPro"/>
</dbReference>
<dbReference type="PANTHER" id="PTHR43833:SF8">
    <property type="entry name" value="TRK SYSTEM POTASSIUM UPTAKE PROTEIN TRKA"/>
    <property type="match status" value="1"/>
</dbReference>
<dbReference type="SUPFAM" id="SSF51735">
    <property type="entry name" value="NAD(P)-binding Rossmann-fold domains"/>
    <property type="match status" value="1"/>
</dbReference>
<dbReference type="EMBL" id="NFHO01000004">
    <property type="protein sequence ID" value="OUN43374.1"/>
    <property type="molecule type" value="Genomic_DNA"/>
</dbReference>
<dbReference type="PRINTS" id="PR00335">
    <property type="entry name" value="KUPTAKETRKA"/>
</dbReference>
<dbReference type="Gene3D" id="3.40.50.720">
    <property type="entry name" value="NAD(P)-binding Rossmann-like Domain"/>
    <property type="match status" value="1"/>
</dbReference>
<dbReference type="InterPro" id="IPR036721">
    <property type="entry name" value="RCK_C_sf"/>
</dbReference>
<proteinExistence type="predicted"/>
<keyword evidence="4" id="KW-0520">NAD</keyword>
<dbReference type="InterPro" id="IPR006036">
    <property type="entry name" value="K_uptake_TrkA"/>
</dbReference>
<gene>
    <name evidence="7" type="ORF">B5G21_04365</name>
</gene>
<dbReference type="PROSITE" id="PS51202">
    <property type="entry name" value="RCK_C"/>
    <property type="match status" value="1"/>
</dbReference>
<evidence type="ECO:0000313" key="8">
    <source>
        <dbReference type="Proteomes" id="UP000196560"/>
    </source>
</evidence>
<reference evidence="8" key="1">
    <citation type="submission" date="2017-04" db="EMBL/GenBank/DDBJ databases">
        <title>Function of individual gut microbiota members based on whole genome sequencing of pure cultures obtained from chicken caecum.</title>
        <authorList>
            <person name="Medvecky M."/>
            <person name="Cejkova D."/>
            <person name="Polansky O."/>
            <person name="Karasova D."/>
            <person name="Kubasova T."/>
            <person name="Cizek A."/>
            <person name="Rychlik I."/>
        </authorList>
    </citation>
    <scope>NUCLEOTIDE SEQUENCE [LARGE SCALE GENOMIC DNA]</scope>
    <source>
        <strain evidence="8">An70</strain>
    </source>
</reference>